<dbReference type="Proteomes" id="UP000828390">
    <property type="component" value="Unassembled WGS sequence"/>
</dbReference>
<dbReference type="EMBL" id="JAIWYP010000038">
    <property type="protein sequence ID" value="KAH3691350.1"/>
    <property type="molecule type" value="Genomic_DNA"/>
</dbReference>
<keyword evidence="2" id="KW-1185">Reference proteome</keyword>
<proteinExistence type="predicted"/>
<gene>
    <name evidence="1" type="ORF">DPMN_190907</name>
</gene>
<dbReference type="AlphaFoldDB" id="A0A9D4BDM8"/>
<comment type="caution">
    <text evidence="1">The sequence shown here is derived from an EMBL/GenBank/DDBJ whole genome shotgun (WGS) entry which is preliminary data.</text>
</comment>
<accession>A0A9D4BDM8</accession>
<evidence type="ECO:0000313" key="2">
    <source>
        <dbReference type="Proteomes" id="UP000828390"/>
    </source>
</evidence>
<reference evidence="1" key="2">
    <citation type="submission" date="2020-11" db="EMBL/GenBank/DDBJ databases">
        <authorList>
            <person name="McCartney M.A."/>
            <person name="Auch B."/>
            <person name="Kono T."/>
            <person name="Mallez S."/>
            <person name="Becker A."/>
            <person name="Gohl D.M."/>
            <person name="Silverstein K.A.T."/>
            <person name="Koren S."/>
            <person name="Bechman K.B."/>
            <person name="Herman A."/>
            <person name="Abrahante J.E."/>
            <person name="Garbe J."/>
        </authorList>
    </citation>
    <scope>NUCLEOTIDE SEQUENCE</scope>
    <source>
        <strain evidence="1">Duluth1</strain>
        <tissue evidence="1">Whole animal</tissue>
    </source>
</reference>
<evidence type="ECO:0000313" key="1">
    <source>
        <dbReference type="EMBL" id="KAH3691350.1"/>
    </source>
</evidence>
<organism evidence="1 2">
    <name type="scientific">Dreissena polymorpha</name>
    <name type="common">Zebra mussel</name>
    <name type="synonym">Mytilus polymorpha</name>
    <dbReference type="NCBI Taxonomy" id="45954"/>
    <lineage>
        <taxon>Eukaryota</taxon>
        <taxon>Metazoa</taxon>
        <taxon>Spiralia</taxon>
        <taxon>Lophotrochozoa</taxon>
        <taxon>Mollusca</taxon>
        <taxon>Bivalvia</taxon>
        <taxon>Autobranchia</taxon>
        <taxon>Heteroconchia</taxon>
        <taxon>Euheterodonta</taxon>
        <taxon>Imparidentia</taxon>
        <taxon>Neoheterodontei</taxon>
        <taxon>Myida</taxon>
        <taxon>Dreissenoidea</taxon>
        <taxon>Dreissenidae</taxon>
        <taxon>Dreissena</taxon>
    </lineage>
</organism>
<protein>
    <submittedName>
        <fullName evidence="1">Uncharacterized protein</fullName>
    </submittedName>
</protein>
<name>A0A9D4BDM8_DREPO</name>
<reference evidence="1" key="1">
    <citation type="journal article" date="2019" name="bioRxiv">
        <title>The Genome of the Zebra Mussel, Dreissena polymorpha: A Resource for Invasive Species Research.</title>
        <authorList>
            <person name="McCartney M.A."/>
            <person name="Auch B."/>
            <person name="Kono T."/>
            <person name="Mallez S."/>
            <person name="Zhang Y."/>
            <person name="Obille A."/>
            <person name="Becker A."/>
            <person name="Abrahante J.E."/>
            <person name="Garbe J."/>
            <person name="Badalamenti J.P."/>
            <person name="Herman A."/>
            <person name="Mangelson H."/>
            <person name="Liachko I."/>
            <person name="Sullivan S."/>
            <person name="Sone E.D."/>
            <person name="Koren S."/>
            <person name="Silverstein K.A.T."/>
            <person name="Beckman K.B."/>
            <person name="Gohl D.M."/>
        </authorList>
    </citation>
    <scope>NUCLEOTIDE SEQUENCE</scope>
    <source>
        <strain evidence="1">Duluth1</strain>
        <tissue evidence="1">Whole animal</tissue>
    </source>
</reference>
<sequence>MVLKSPILMSDNFVGFQHVLHIIEGYSWFTYADSDICILSSLVVKNAAEIGDAAQLLQRLALDYYLCVFGCVGLDKIALTSVDDEAQSCIVIGYNDFLFLRLLLVVGEKSLIIGKVEVFQLFLVREKGERTD</sequence>